<feature type="compositionally biased region" description="Polar residues" evidence="1">
    <location>
        <begin position="133"/>
        <end position="145"/>
    </location>
</feature>
<feature type="compositionally biased region" description="Polar residues" evidence="1">
    <location>
        <begin position="151"/>
        <end position="161"/>
    </location>
</feature>
<evidence type="ECO:0000313" key="2">
    <source>
        <dbReference type="EMBL" id="NEB70259.1"/>
    </source>
</evidence>
<feature type="compositionally biased region" description="Low complexity" evidence="1">
    <location>
        <begin position="162"/>
        <end position="181"/>
    </location>
</feature>
<dbReference type="EMBL" id="JAAGME010001046">
    <property type="protein sequence ID" value="NEB70259.1"/>
    <property type="molecule type" value="Genomic_DNA"/>
</dbReference>
<proteinExistence type="predicted"/>
<reference evidence="2 3" key="1">
    <citation type="submission" date="2020-01" db="EMBL/GenBank/DDBJ databases">
        <title>Insect and environment-associated Actinomycetes.</title>
        <authorList>
            <person name="Currrie C."/>
            <person name="Chevrette M."/>
            <person name="Carlson C."/>
            <person name="Stubbendieck R."/>
            <person name="Wendt-Pienkowski E."/>
        </authorList>
    </citation>
    <scope>NUCLEOTIDE SEQUENCE [LARGE SCALE GENOMIC DNA]</scope>
    <source>
        <strain evidence="2 3">SID14438</strain>
    </source>
</reference>
<protein>
    <submittedName>
        <fullName evidence="2">Uncharacterized protein</fullName>
    </submittedName>
</protein>
<dbReference type="RefSeq" id="WP_164358148.1">
    <property type="nucleotide sequence ID" value="NZ_JAAGME010001046.1"/>
</dbReference>
<evidence type="ECO:0000313" key="3">
    <source>
        <dbReference type="Proteomes" id="UP000471648"/>
    </source>
</evidence>
<dbReference type="AlphaFoldDB" id="A0A6N9VGU7"/>
<sequence>MPWFKIDDSAHSHPKFIRAGNAALGLWLRCGSYSAQHLLEGFVPMDIVKPFKGTPAQVRKLIDAGLWHEPGHDCKSCPQPTDGYMIHDFFEGGRNTTRAQHEANKQGAAERAAKSRANRKAAETERDSDPKTNRNGSESRSNRVQNEPHFSDSTAGQGTLSHRTPAGGAAHTHAAATPLPGTSSGSTPVAAARGGEPEIRSWDTLGDLKRAIAAAGVTGVSWNLQASQIERARQVREYVGIAPMVAMAVSNASYRGAPGSASAWLADWESLEPEPEAAPALPDSQPSTEIGGNVLRFTPGQRPSTTDARVNQALETGRRLQALHDAQTQENQ</sequence>
<dbReference type="Proteomes" id="UP000471648">
    <property type="component" value="Unassembled WGS sequence"/>
</dbReference>
<evidence type="ECO:0000256" key="1">
    <source>
        <dbReference type="SAM" id="MobiDB-lite"/>
    </source>
</evidence>
<feature type="region of interest" description="Disordered" evidence="1">
    <location>
        <begin position="96"/>
        <end position="198"/>
    </location>
</feature>
<gene>
    <name evidence="2" type="ORF">G3I39_24860</name>
</gene>
<organism evidence="2 3">
    <name type="scientific">Streptomyces microflavus</name>
    <name type="common">Streptomyces lipmanii</name>
    <dbReference type="NCBI Taxonomy" id="1919"/>
    <lineage>
        <taxon>Bacteria</taxon>
        <taxon>Bacillati</taxon>
        <taxon>Actinomycetota</taxon>
        <taxon>Actinomycetes</taxon>
        <taxon>Kitasatosporales</taxon>
        <taxon>Streptomycetaceae</taxon>
        <taxon>Streptomyces</taxon>
    </lineage>
</organism>
<comment type="caution">
    <text evidence="2">The sequence shown here is derived from an EMBL/GenBank/DDBJ whole genome shotgun (WGS) entry which is preliminary data.</text>
</comment>
<feature type="region of interest" description="Disordered" evidence="1">
    <location>
        <begin position="274"/>
        <end position="308"/>
    </location>
</feature>
<name>A0A6N9VGU7_STRMI</name>
<feature type="compositionally biased region" description="Basic and acidic residues" evidence="1">
    <location>
        <begin position="120"/>
        <end position="132"/>
    </location>
</feature>
<accession>A0A6N9VGU7</accession>